<dbReference type="Gene3D" id="3.40.630.30">
    <property type="match status" value="1"/>
</dbReference>
<proteinExistence type="predicted"/>
<dbReference type="EMBL" id="JBHUFU010000008">
    <property type="protein sequence ID" value="MFD1830960.1"/>
    <property type="molecule type" value="Genomic_DNA"/>
</dbReference>
<dbReference type="InterPro" id="IPR050832">
    <property type="entry name" value="Bact_Acetyltransf"/>
</dbReference>
<dbReference type="InterPro" id="IPR000182">
    <property type="entry name" value="GNAT_dom"/>
</dbReference>
<organism evidence="5 6">
    <name type="scientific">Streptomyces desertarenae</name>
    <dbReference type="NCBI Taxonomy" id="2666184"/>
    <lineage>
        <taxon>Bacteria</taxon>
        <taxon>Bacillati</taxon>
        <taxon>Actinomycetota</taxon>
        <taxon>Actinomycetes</taxon>
        <taxon>Kitasatosporales</taxon>
        <taxon>Streptomycetaceae</taxon>
        <taxon>Streptomyces</taxon>
    </lineage>
</organism>
<comment type="caution">
    <text evidence="5">The sequence shown here is derived from an EMBL/GenBank/DDBJ whole genome shotgun (WGS) entry which is preliminary data.</text>
</comment>
<feature type="region of interest" description="Disordered" evidence="3">
    <location>
        <begin position="86"/>
        <end position="108"/>
    </location>
</feature>
<gene>
    <name evidence="5" type="ORF">ACFSJS_14940</name>
</gene>
<evidence type="ECO:0000256" key="3">
    <source>
        <dbReference type="SAM" id="MobiDB-lite"/>
    </source>
</evidence>
<accession>A0ABW4PLI2</accession>
<evidence type="ECO:0000256" key="1">
    <source>
        <dbReference type="ARBA" id="ARBA00022679"/>
    </source>
</evidence>
<evidence type="ECO:0000259" key="4">
    <source>
        <dbReference type="PROSITE" id="PS51186"/>
    </source>
</evidence>
<dbReference type="PANTHER" id="PTHR43877">
    <property type="entry name" value="AMINOALKYLPHOSPHONATE N-ACETYLTRANSFERASE-RELATED-RELATED"/>
    <property type="match status" value="1"/>
</dbReference>
<dbReference type="Pfam" id="PF13508">
    <property type="entry name" value="Acetyltransf_7"/>
    <property type="match status" value="1"/>
</dbReference>
<feature type="compositionally biased region" description="Basic and acidic residues" evidence="3">
    <location>
        <begin position="144"/>
        <end position="164"/>
    </location>
</feature>
<keyword evidence="1 5" id="KW-0808">Transferase</keyword>
<keyword evidence="2 5" id="KW-0012">Acyltransferase</keyword>
<evidence type="ECO:0000256" key="2">
    <source>
        <dbReference type="ARBA" id="ARBA00023315"/>
    </source>
</evidence>
<feature type="region of interest" description="Disordered" evidence="3">
    <location>
        <begin position="143"/>
        <end position="164"/>
    </location>
</feature>
<dbReference type="EC" id="2.3.-.-" evidence="5"/>
<keyword evidence="6" id="KW-1185">Reference proteome</keyword>
<protein>
    <submittedName>
        <fullName evidence="5">GNAT family N-acetyltransferase</fullName>
        <ecNumber evidence="5">2.3.-.-</ecNumber>
    </submittedName>
</protein>
<evidence type="ECO:0000313" key="5">
    <source>
        <dbReference type="EMBL" id="MFD1830960.1"/>
    </source>
</evidence>
<dbReference type="PROSITE" id="PS51186">
    <property type="entry name" value="GNAT"/>
    <property type="match status" value="1"/>
</dbReference>
<feature type="domain" description="N-acetyltransferase" evidence="4">
    <location>
        <begin position="15"/>
        <end position="162"/>
    </location>
</feature>
<dbReference type="SUPFAM" id="SSF55729">
    <property type="entry name" value="Acyl-CoA N-acyltransferases (Nat)"/>
    <property type="match status" value="1"/>
</dbReference>
<evidence type="ECO:0000313" key="6">
    <source>
        <dbReference type="Proteomes" id="UP001597365"/>
    </source>
</evidence>
<dbReference type="InterPro" id="IPR016181">
    <property type="entry name" value="Acyl_CoA_acyltransferase"/>
</dbReference>
<name>A0ABW4PLI2_9ACTN</name>
<sequence length="164" mass="17807">MGTGGNHDALGADGPVVRRATGRDAPAVAGVRLRSFAAALPGVRRARTDRQVAEWIREAAVPHRETWVAAVRGEVVGMMVLGGGGEPEQLHLDPARRGRGAGDRLVGPAKRRRPDGLVLWTFQANGPARRFYERHGFCGTGRTDGARNEERGPDIRYEWRPGGR</sequence>
<dbReference type="GO" id="GO:0016746">
    <property type="term" value="F:acyltransferase activity"/>
    <property type="evidence" value="ECO:0007669"/>
    <property type="project" value="UniProtKB-KW"/>
</dbReference>
<reference evidence="6" key="1">
    <citation type="journal article" date="2019" name="Int. J. Syst. Evol. Microbiol.">
        <title>The Global Catalogue of Microorganisms (GCM) 10K type strain sequencing project: providing services to taxonomists for standard genome sequencing and annotation.</title>
        <authorList>
            <consortium name="The Broad Institute Genomics Platform"/>
            <consortium name="The Broad Institute Genome Sequencing Center for Infectious Disease"/>
            <person name="Wu L."/>
            <person name="Ma J."/>
        </authorList>
    </citation>
    <scope>NUCLEOTIDE SEQUENCE [LARGE SCALE GENOMIC DNA]</scope>
    <source>
        <strain evidence="6">CGMCC 4.7455</strain>
    </source>
</reference>
<dbReference type="RefSeq" id="WP_380900416.1">
    <property type="nucleotide sequence ID" value="NZ_JBHUFU010000008.1"/>
</dbReference>
<dbReference type="Proteomes" id="UP001597365">
    <property type="component" value="Unassembled WGS sequence"/>
</dbReference>
<feature type="compositionally biased region" description="Basic and acidic residues" evidence="3">
    <location>
        <begin position="88"/>
        <end position="102"/>
    </location>
</feature>